<accession>A0A6J7WLI8</accession>
<sequence length="60" mass="7055">MTREEIIEMAKQAGFVDYELDDGTTDAFDKRYEAFAKLVVAKEQDRICRQIASFNTYQKR</sequence>
<gene>
    <name evidence="1" type="ORF">UFOVP218_63</name>
</gene>
<dbReference type="EMBL" id="LR798261">
    <property type="protein sequence ID" value="CAB5218696.1"/>
    <property type="molecule type" value="Genomic_DNA"/>
</dbReference>
<evidence type="ECO:0000313" key="1">
    <source>
        <dbReference type="EMBL" id="CAB5218696.1"/>
    </source>
</evidence>
<name>A0A6J7WLI8_9CAUD</name>
<organism evidence="1">
    <name type="scientific">uncultured Caudovirales phage</name>
    <dbReference type="NCBI Taxonomy" id="2100421"/>
    <lineage>
        <taxon>Viruses</taxon>
        <taxon>Duplodnaviria</taxon>
        <taxon>Heunggongvirae</taxon>
        <taxon>Uroviricota</taxon>
        <taxon>Caudoviricetes</taxon>
        <taxon>Peduoviridae</taxon>
        <taxon>Maltschvirus</taxon>
        <taxon>Maltschvirus maltsch</taxon>
    </lineage>
</organism>
<reference evidence="1" key="1">
    <citation type="submission" date="2020-05" db="EMBL/GenBank/DDBJ databases">
        <authorList>
            <person name="Chiriac C."/>
            <person name="Salcher M."/>
            <person name="Ghai R."/>
            <person name="Kavagutti S V."/>
        </authorList>
    </citation>
    <scope>NUCLEOTIDE SEQUENCE</scope>
</reference>
<proteinExistence type="predicted"/>
<protein>
    <submittedName>
        <fullName evidence="1">Uncharacterized protein</fullName>
    </submittedName>
</protein>